<feature type="region of interest" description="Disordered" evidence="1">
    <location>
        <begin position="43"/>
        <end position="62"/>
    </location>
</feature>
<protein>
    <submittedName>
        <fullName evidence="2">Uncharacterized protein</fullName>
    </submittedName>
</protein>
<proteinExistence type="predicted"/>
<feature type="compositionally biased region" description="Basic and acidic residues" evidence="1">
    <location>
        <begin position="47"/>
        <end position="62"/>
    </location>
</feature>
<reference evidence="2" key="1">
    <citation type="journal article" date="2020" name="Fungal Divers.">
        <title>Resolving the Mortierellaceae phylogeny through synthesis of multi-gene phylogenetics and phylogenomics.</title>
        <authorList>
            <person name="Vandepol N."/>
            <person name="Liber J."/>
            <person name="Desiro A."/>
            <person name="Na H."/>
            <person name="Kennedy M."/>
            <person name="Barry K."/>
            <person name="Grigoriev I.V."/>
            <person name="Miller A.N."/>
            <person name="O'Donnell K."/>
            <person name="Stajich J.E."/>
            <person name="Bonito G."/>
        </authorList>
    </citation>
    <scope>NUCLEOTIDE SEQUENCE</scope>
    <source>
        <strain evidence="2">NRRL 2769</strain>
    </source>
</reference>
<evidence type="ECO:0000313" key="2">
    <source>
        <dbReference type="EMBL" id="KAG0009358.1"/>
    </source>
</evidence>
<accession>A0A9P6MQE9</accession>
<name>A0A9P6MQE9_9FUNG</name>
<comment type="caution">
    <text evidence="2">The sequence shown here is derived from an EMBL/GenBank/DDBJ whole genome shotgun (WGS) entry which is preliminary data.</text>
</comment>
<dbReference type="AlphaFoldDB" id="A0A9P6MQE9"/>
<keyword evidence="3" id="KW-1185">Reference proteome</keyword>
<evidence type="ECO:0000256" key="1">
    <source>
        <dbReference type="SAM" id="MobiDB-lite"/>
    </source>
</evidence>
<dbReference type="EMBL" id="JAAAID010001612">
    <property type="protein sequence ID" value="KAG0009358.1"/>
    <property type="molecule type" value="Genomic_DNA"/>
</dbReference>
<sequence length="122" mass="13901">MIDDLKMSMDQQVAGFEKKMAEQEEIAAENKDFRIQVGILIGEQDSGTDKEHKGEEGRNEERRLVHGGLWQSILSSSCNSPKKDRHATKAPRVPAIELMSYTDWELNTVLMLMNSYLDFNVV</sequence>
<gene>
    <name evidence="2" type="ORF">BGZ80_002478</name>
</gene>
<organism evidence="2 3">
    <name type="scientific">Entomortierella chlamydospora</name>
    <dbReference type="NCBI Taxonomy" id="101097"/>
    <lineage>
        <taxon>Eukaryota</taxon>
        <taxon>Fungi</taxon>
        <taxon>Fungi incertae sedis</taxon>
        <taxon>Mucoromycota</taxon>
        <taxon>Mortierellomycotina</taxon>
        <taxon>Mortierellomycetes</taxon>
        <taxon>Mortierellales</taxon>
        <taxon>Mortierellaceae</taxon>
        <taxon>Entomortierella</taxon>
    </lineage>
</organism>
<dbReference type="Proteomes" id="UP000703661">
    <property type="component" value="Unassembled WGS sequence"/>
</dbReference>
<evidence type="ECO:0000313" key="3">
    <source>
        <dbReference type="Proteomes" id="UP000703661"/>
    </source>
</evidence>